<name>A0A4C1STM5_EUMVA</name>
<dbReference type="AlphaFoldDB" id="A0A4C1STM5"/>
<proteinExistence type="predicted"/>
<dbReference type="EMBL" id="BGZK01000014">
    <property type="protein sequence ID" value="GBP04560.1"/>
    <property type="molecule type" value="Genomic_DNA"/>
</dbReference>
<protein>
    <submittedName>
        <fullName evidence="1">Uncharacterized protein</fullName>
    </submittedName>
</protein>
<reference evidence="1 2" key="1">
    <citation type="journal article" date="2019" name="Commun. Biol.">
        <title>The bagworm genome reveals a unique fibroin gene that provides high tensile strength.</title>
        <authorList>
            <person name="Kono N."/>
            <person name="Nakamura H."/>
            <person name="Ohtoshi R."/>
            <person name="Tomita M."/>
            <person name="Numata K."/>
            <person name="Arakawa K."/>
        </authorList>
    </citation>
    <scope>NUCLEOTIDE SEQUENCE [LARGE SCALE GENOMIC DNA]</scope>
</reference>
<gene>
    <name evidence="1" type="ORF">EVAR_3917_1</name>
</gene>
<sequence length="156" mass="17612">MGNSTSQISLKVERGIGIVSTASYHDAQDKSLCKGYPSRATQQDLNQYSLPILTELQAKDSYLLIRKESNKHKSYVVDIRRNIRRYHVLCISTNNAPLRNKSELHRDPDGDLKVHIAAKVWNQMAYNLKGMAINIRTKGGLDETNADSRQPAESEQ</sequence>
<dbReference type="Proteomes" id="UP000299102">
    <property type="component" value="Unassembled WGS sequence"/>
</dbReference>
<evidence type="ECO:0000313" key="1">
    <source>
        <dbReference type="EMBL" id="GBP04560.1"/>
    </source>
</evidence>
<comment type="caution">
    <text evidence="1">The sequence shown here is derived from an EMBL/GenBank/DDBJ whole genome shotgun (WGS) entry which is preliminary data.</text>
</comment>
<evidence type="ECO:0000313" key="2">
    <source>
        <dbReference type="Proteomes" id="UP000299102"/>
    </source>
</evidence>
<accession>A0A4C1STM5</accession>
<keyword evidence="2" id="KW-1185">Reference proteome</keyword>
<organism evidence="1 2">
    <name type="scientific">Eumeta variegata</name>
    <name type="common">Bagworm moth</name>
    <name type="synonym">Eumeta japonica</name>
    <dbReference type="NCBI Taxonomy" id="151549"/>
    <lineage>
        <taxon>Eukaryota</taxon>
        <taxon>Metazoa</taxon>
        <taxon>Ecdysozoa</taxon>
        <taxon>Arthropoda</taxon>
        <taxon>Hexapoda</taxon>
        <taxon>Insecta</taxon>
        <taxon>Pterygota</taxon>
        <taxon>Neoptera</taxon>
        <taxon>Endopterygota</taxon>
        <taxon>Lepidoptera</taxon>
        <taxon>Glossata</taxon>
        <taxon>Ditrysia</taxon>
        <taxon>Tineoidea</taxon>
        <taxon>Psychidae</taxon>
        <taxon>Oiketicinae</taxon>
        <taxon>Eumeta</taxon>
    </lineage>
</organism>